<gene>
    <name evidence="1" type="ORF">JN12_00590</name>
</gene>
<reference evidence="1 2" key="1">
    <citation type="submission" date="2019-07" db="EMBL/GenBank/DDBJ databases">
        <title>Genomic Encyclopedia of Archaeal and Bacterial Type Strains, Phase II (KMG-II): from individual species to whole genera.</title>
        <authorList>
            <person name="Goeker M."/>
        </authorList>
    </citation>
    <scope>NUCLEOTIDE SEQUENCE [LARGE SCALE GENOMIC DNA]</scope>
    <source>
        <strain evidence="1 2">ATCC BAA-1139</strain>
    </source>
</reference>
<dbReference type="EMBL" id="VLLN01000003">
    <property type="protein sequence ID" value="TWJ32616.1"/>
    <property type="molecule type" value="Genomic_DNA"/>
</dbReference>
<dbReference type="NCBIfam" id="TIGR01319">
    <property type="entry name" value="glmL_fam"/>
    <property type="match status" value="1"/>
</dbReference>
<dbReference type="AlphaFoldDB" id="A0A562WR36"/>
<dbReference type="InterPro" id="IPR006230">
    <property type="entry name" value="MutL"/>
</dbReference>
<dbReference type="NCBIfam" id="NF040745">
    <property type="entry name" value="accessory_GlmL"/>
    <property type="match status" value="1"/>
</dbReference>
<organism evidence="1 2">
    <name type="scientific">Geobacter argillaceus</name>
    <dbReference type="NCBI Taxonomy" id="345631"/>
    <lineage>
        <taxon>Bacteria</taxon>
        <taxon>Pseudomonadati</taxon>
        <taxon>Thermodesulfobacteriota</taxon>
        <taxon>Desulfuromonadia</taxon>
        <taxon>Geobacterales</taxon>
        <taxon>Geobacteraceae</taxon>
        <taxon>Geobacter</taxon>
    </lineage>
</organism>
<accession>A0A562WR36</accession>
<proteinExistence type="predicted"/>
<dbReference type="Proteomes" id="UP000319449">
    <property type="component" value="Unassembled WGS sequence"/>
</dbReference>
<evidence type="ECO:0000313" key="1">
    <source>
        <dbReference type="EMBL" id="TWJ32616.1"/>
    </source>
</evidence>
<dbReference type="RefSeq" id="WP_145017933.1">
    <property type="nucleotide sequence ID" value="NZ_VLLN01000003.1"/>
</dbReference>
<protein>
    <submittedName>
        <fullName evidence="1">Uncharacterized protein (TIGR01319 family)</fullName>
    </submittedName>
</protein>
<dbReference type="PIRSF" id="PIRSF004729">
    <property type="entry name" value="MutL"/>
    <property type="match status" value="1"/>
</dbReference>
<sequence>MEVVLLIDFGSTYTKIIAVDIEKEDVIGRAQAMTTVEEDITIGLNRALETLFSKHNLHERDVVGKYASSSAAGGLRMAAIGLVPALTLEASRRAALGAGAKVVWSSGFELYDERIAELEAASCDIVLLTGGTDGGDKNVILHNARVLAQSKINAPIVVAGNRVATSEVKRILDEAGKQSIVTSNVLPDLESLNIKPSQDLIREIFIKQITEAKGLNKAQKYLGDIVMPTPKATLQAATLLAEGTDQEPGIGSLLIVEVGGATVNIHSVADGSPSDPHTVVRGLPETKVKRTVEGDLGIRYNAPTILDLVGTEKFLSRLCQIAPDVALDSAQLEAKVNSLSNDVGRVPDNDLDDCIDRVLSESAISFAVGRHSGTLKQEFSLNGDIKVQTGKDLTQTVNIIGTGGIFKYGRWPVEILSSALFDQREPWSLKPIAPKAYTDDEYIMYGIGLLAEHYPSKALRIAKKYLKPISLTT</sequence>
<name>A0A562WR36_9BACT</name>
<comment type="caution">
    <text evidence="1">The sequence shown here is derived from an EMBL/GenBank/DDBJ whole genome shotgun (WGS) entry which is preliminary data.</text>
</comment>
<keyword evidence="2" id="KW-1185">Reference proteome</keyword>
<dbReference type="OrthoDB" id="9769453at2"/>
<dbReference type="Pfam" id="PF13941">
    <property type="entry name" value="MutL"/>
    <property type="match status" value="1"/>
</dbReference>
<evidence type="ECO:0000313" key="2">
    <source>
        <dbReference type="Proteomes" id="UP000319449"/>
    </source>
</evidence>